<organism evidence="1 2">
    <name type="scientific">Vaccinium darrowii</name>
    <dbReference type="NCBI Taxonomy" id="229202"/>
    <lineage>
        <taxon>Eukaryota</taxon>
        <taxon>Viridiplantae</taxon>
        <taxon>Streptophyta</taxon>
        <taxon>Embryophyta</taxon>
        <taxon>Tracheophyta</taxon>
        <taxon>Spermatophyta</taxon>
        <taxon>Magnoliopsida</taxon>
        <taxon>eudicotyledons</taxon>
        <taxon>Gunneridae</taxon>
        <taxon>Pentapetalae</taxon>
        <taxon>asterids</taxon>
        <taxon>Ericales</taxon>
        <taxon>Ericaceae</taxon>
        <taxon>Vaccinioideae</taxon>
        <taxon>Vaccinieae</taxon>
        <taxon>Vaccinium</taxon>
    </lineage>
</organism>
<evidence type="ECO:0000313" key="1">
    <source>
        <dbReference type="EMBL" id="KAH7833828.1"/>
    </source>
</evidence>
<comment type="caution">
    <text evidence="1">The sequence shown here is derived from an EMBL/GenBank/DDBJ whole genome shotgun (WGS) entry which is preliminary data.</text>
</comment>
<name>A0ACB7WZA5_9ERIC</name>
<dbReference type="EMBL" id="CM037152">
    <property type="protein sequence ID" value="KAH7833828.1"/>
    <property type="molecule type" value="Genomic_DNA"/>
</dbReference>
<proteinExistence type="predicted"/>
<protein>
    <submittedName>
        <fullName evidence="1">Uncharacterized protein</fullName>
    </submittedName>
</protein>
<sequence>MQKRLLLLDTERHLAATETWRGMLGPKGRLRFALAQRIWSAVGRCRVILGRIISFGLRRKRETEKSFKGKRRWELDMFHGASCFVCVCLHPNLAFLLENSLLLVMGALMGTTR</sequence>
<evidence type="ECO:0000313" key="2">
    <source>
        <dbReference type="Proteomes" id="UP000828048"/>
    </source>
</evidence>
<reference evidence="1 2" key="1">
    <citation type="journal article" date="2021" name="Hortic Res">
        <title>High-quality reference genome and annotation aids understanding of berry development for evergreen blueberry (Vaccinium darrowii).</title>
        <authorList>
            <person name="Yu J."/>
            <person name="Hulse-Kemp A.M."/>
            <person name="Babiker E."/>
            <person name="Staton M."/>
        </authorList>
    </citation>
    <scope>NUCLEOTIDE SEQUENCE [LARGE SCALE GENOMIC DNA]</scope>
    <source>
        <strain evidence="2">cv. NJ 8807/NJ 8810</strain>
        <tissue evidence="1">Young leaf</tissue>
    </source>
</reference>
<gene>
    <name evidence="1" type="ORF">Vadar_010110</name>
</gene>
<keyword evidence="2" id="KW-1185">Reference proteome</keyword>
<accession>A0ACB7WZA5</accession>
<dbReference type="Proteomes" id="UP000828048">
    <property type="component" value="Chromosome 2"/>
</dbReference>